<dbReference type="AlphaFoldDB" id="A0A1T4WRV0"/>
<name>A0A1T4WRV0_9BACT</name>
<evidence type="ECO:0000313" key="2">
    <source>
        <dbReference type="Proteomes" id="UP000190027"/>
    </source>
</evidence>
<sequence length="190" mass="20883">MALLLLCFKDELGYCSFLVAVQLFKCPSKNALFVAYNPKNHPFEQGFPLNSKNQVKPRAGFDAFSRMPQSQSCGAYVVDANSLLQLFDAAEQAVITDSETMTPLGSAVRALCGKRDVKRGIGGSVRCIRLRGGRRCGSCGTGRGFTRQINGVFARRVLLFGRPRRAGAGFVFAWMKFSQQFLYVHGKIVG</sequence>
<dbReference type="EMBL" id="FUYC01000004">
    <property type="protein sequence ID" value="SKA79827.1"/>
    <property type="molecule type" value="Genomic_DNA"/>
</dbReference>
<gene>
    <name evidence="1" type="ORF">SAMN02745704_01267</name>
</gene>
<evidence type="ECO:0000313" key="1">
    <source>
        <dbReference type="EMBL" id="SKA79827.1"/>
    </source>
</evidence>
<protein>
    <submittedName>
        <fullName evidence="1">Uncharacterized protein</fullName>
    </submittedName>
</protein>
<dbReference type="STRING" id="1121449.SAMN02745704_01267"/>
<proteinExistence type="predicted"/>
<dbReference type="Proteomes" id="UP000190027">
    <property type="component" value="Unassembled WGS sequence"/>
</dbReference>
<organism evidence="1 2">
    <name type="scientific">Paucidesulfovibrio gracilis DSM 16080</name>
    <dbReference type="NCBI Taxonomy" id="1121449"/>
    <lineage>
        <taxon>Bacteria</taxon>
        <taxon>Pseudomonadati</taxon>
        <taxon>Thermodesulfobacteriota</taxon>
        <taxon>Desulfovibrionia</taxon>
        <taxon>Desulfovibrionales</taxon>
        <taxon>Desulfovibrionaceae</taxon>
        <taxon>Paucidesulfovibrio</taxon>
    </lineage>
</organism>
<reference evidence="1 2" key="1">
    <citation type="submission" date="2017-02" db="EMBL/GenBank/DDBJ databases">
        <authorList>
            <person name="Peterson S.W."/>
        </authorList>
    </citation>
    <scope>NUCLEOTIDE SEQUENCE [LARGE SCALE GENOMIC DNA]</scope>
    <source>
        <strain evidence="1 2">DSM 16080</strain>
    </source>
</reference>
<keyword evidence="2" id="KW-1185">Reference proteome</keyword>
<accession>A0A1T4WRV0</accession>